<dbReference type="PANTHER" id="PTHR24103">
    <property type="entry name" value="E3 UBIQUITIN-PROTEIN LIGASE TRIM"/>
    <property type="match status" value="1"/>
</dbReference>
<dbReference type="RefSeq" id="XP_010886185.2">
    <property type="nucleotide sequence ID" value="XM_010887883.3"/>
</dbReference>
<dbReference type="GeneTree" id="ENSGT00940000163587"/>
<dbReference type="PROSITE" id="PS50188">
    <property type="entry name" value="B302_SPRY"/>
    <property type="match status" value="1"/>
</dbReference>
<dbReference type="Proteomes" id="UP000265140">
    <property type="component" value="Chromosome 24"/>
</dbReference>
<dbReference type="InterPro" id="IPR050143">
    <property type="entry name" value="TRIM/RBCC"/>
</dbReference>
<dbReference type="KEGG" id="els:105020680"/>
<dbReference type="InterPro" id="IPR003879">
    <property type="entry name" value="Butyrophylin_SPRY"/>
</dbReference>
<reference evidence="4" key="1">
    <citation type="journal article" date="2014" name="PLoS ONE">
        <title>The genome and linkage map of the northern pike (Esox lucius): conserved synteny revealed between the salmonid sister group and the Neoteleostei.</title>
        <authorList>
            <person name="Rondeau E.B."/>
            <person name="Minkley D.R."/>
            <person name="Leong J.S."/>
            <person name="Messmer A.M."/>
            <person name="Jantzen J.R."/>
            <person name="von Schalburg K.R."/>
            <person name="Lemon C."/>
            <person name="Bird N.H."/>
            <person name="Koop B.F."/>
        </authorList>
    </citation>
    <scope>NUCLEOTIDE SEQUENCE</scope>
</reference>
<dbReference type="OrthoDB" id="9986391at2759"/>
<accession>A0A3P8YCG2</accession>
<evidence type="ECO:0000313" key="4">
    <source>
        <dbReference type="Proteomes" id="UP000265140"/>
    </source>
</evidence>
<protein>
    <recommendedName>
        <fullName evidence="2">B30.2/SPRY domain-containing protein</fullName>
    </recommendedName>
</protein>
<dbReference type="InterPro" id="IPR043136">
    <property type="entry name" value="B30.2/SPRY_sf"/>
</dbReference>
<proteinExistence type="predicted"/>
<dbReference type="FunFam" id="2.60.120.920:FF:000004">
    <property type="entry name" value="Butyrophilin subfamily 1 member A1"/>
    <property type="match status" value="1"/>
</dbReference>
<dbReference type="SUPFAM" id="SSF49899">
    <property type="entry name" value="Concanavalin A-like lectins/glucanases"/>
    <property type="match status" value="1"/>
</dbReference>
<dbReference type="PRINTS" id="PR01407">
    <property type="entry name" value="BUTYPHLNCDUF"/>
</dbReference>
<dbReference type="InterPro" id="IPR006574">
    <property type="entry name" value="PRY"/>
</dbReference>
<name>A0A3P8YCG2_ESOLU</name>
<reference evidence="3" key="4">
    <citation type="submission" date="2025-09" db="UniProtKB">
        <authorList>
            <consortium name="Ensembl"/>
        </authorList>
    </citation>
    <scope>IDENTIFICATION</scope>
</reference>
<dbReference type="InterPro" id="IPR013320">
    <property type="entry name" value="ConA-like_dom_sf"/>
</dbReference>
<reference evidence="3" key="2">
    <citation type="submission" date="2020-02" db="EMBL/GenBank/DDBJ databases">
        <title>Esox lucius (northern pike) genome, fEsoLuc1, primary haplotype.</title>
        <authorList>
            <person name="Myers G."/>
            <person name="Karagic N."/>
            <person name="Meyer A."/>
            <person name="Pippel M."/>
            <person name="Reichard M."/>
            <person name="Winkler S."/>
            <person name="Tracey A."/>
            <person name="Sims Y."/>
            <person name="Howe K."/>
            <person name="Rhie A."/>
            <person name="Formenti G."/>
            <person name="Durbin R."/>
            <person name="Fedrigo O."/>
            <person name="Jarvis E.D."/>
        </authorList>
    </citation>
    <scope>NUCLEOTIDE SEQUENCE [LARGE SCALE GENOMIC DNA]</scope>
</reference>
<reference evidence="3" key="3">
    <citation type="submission" date="2025-08" db="UniProtKB">
        <authorList>
            <consortium name="Ensembl"/>
        </authorList>
    </citation>
    <scope>IDENTIFICATION</scope>
</reference>
<dbReference type="Bgee" id="ENSELUG00000014343">
    <property type="expression patterns" value="Expressed in digestive tract and 2 other cell types or tissues"/>
</dbReference>
<evidence type="ECO:0000313" key="3">
    <source>
        <dbReference type="Ensembl" id="ENSELUP00000014277.3"/>
    </source>
</evidence>
<evidence type="ECO:0000256" key="1">
    <source>
        <dbReference type="SAM" id="MobiDB-lite"/>
    </source>
</evidence>
<dbReference type="InterPro" id="IPR003877">
    <property type="entry name" value="SPRY_dom"/>
</dbReference>
<dbReference type="AlphaFoldDB" id="A0A3P8YCG2"/>
<feature type="region of interest" description="Disordered" evidence="1">
    <location>
        <begin position="38"/>
        <end position="57"/>
    </location>
</feature>
<dbReference type="CDD" id="cd13733">
    <property type="entry name" value="SPRY_PRY_C-I_1"/>
    <property type="match status" value="1"/>
</dbReference>
<dbReference type="SMART" id="SM00589">
    <property type="entry name" value="PRY"/>
    <property type="match status" value="1"/>
</dbReference>
<organism evidence="3 4">
    <name type="scientific">Esox lucius</name>
    <name type="common">Northern pike</name>
    <dbReference type="NCBI Taxonomy" id="8010"/>
    <lineage>
        <taxon>Eukaryota</taxon>
        <taxon>Metazoa</taxon>
        <taxon>Chordata</taxon>
        <taxon>Craniata</taxon>
        <taxon>Vertebrata</taxon>
        <taxon>Euteleostomi</taxon>
        <taxon>Actinopterygii</taxon>
        <taxon>Neopterygii</taxon>
        <taxon>Teleostei</taxon>
        <taxon>Protacanthopterygii</taxon>
        <taxon>Esociformes</taxon>
        <taxon>Esocidae</taxon>
        <taxon>Esox</taxon>
    </lineage>
</organism>
<dbReference type="Pfam" id="PF00622">
    <property type="entry name" value="SPRY"/>
    <property type="match status" value="1"/>
</dbReference>
<feature type="compositionally biased region" description="Polar residues" evidence="1">
    <location>
        <begin position="40"/>
        <end position="57"/>
    </location>
</feature>
<dbReference type="Pfam" id="PF13765">
    <property type="entry name" value="PRY"/>
    <property type="match status" value="1"/>
</dbReference>
<sequence length="440" mass="50170">METYKMKGILKVPKLNWETSSQSNSIGAVRWNLPEEDLQAHSSAPSSPIKRNTPTTCGLQQHTRQKGLKELRNLEECVRFIRHWKEQVDQVCKKAGDAGEVSSQAEAASEVRDLQTERSLEESRRLILQWTTELNSVDTVCRNLPQVQEPHEKDDDQNKFAEEDPNEEVQQRIMEWAKELQTASESCGVHSDELAKVLRILGLRKNRLVNLLPLLEFITWSLLKEDSKGIIPQLWLSAKQRTWKAGTPRYIPISVWTWITSASADVTLDPSTHHPWLQLSDDLRQVQESPRESHVPAGPQRFDAWPGVLGWEGYTSGRHYWEVDIANNGYWRVGLTAASAKRHTRVPMNPQNGYWTLWCGTKHFYACTQPETSLPLGLVARRMGIYLDYEEGQISFYNAETKSHIYTFTGPFAGKLYPVFVPLDGRTLITVVPPPDGSKL</sequence>
<dbReference type="OMA" id="DQVCKQG"/>
<dbReference type="GeneID" id="105020680"/>
<dbReference type="Gene3D" id="2.60.120.920">
    <property type="match status" value="1"/>
</dbReference>
<feature type="domain" description="B30.2/SPRY" evidence="2">
    <location>
        <begin position="246"/>
        <end position="438"/>
    </location>
</feature>
<keyword evidence="4" id="KW-1185">Reference proteome</keyword>
<evidence type="ECO:0000259" key="2">
    <source>
        <dbReference type="PROSITE" id="PS50188"/>
    </source>
</evidence>
<dbReference type="SMART" id="SM00449">
    <property type="entry name" value="SPRY"/>
    <property type="match status" value="1"/>
</dbReference>
<dbReference type="Ensembl" id="ENSELUT00000023026.3">
    <property type="protein sequence ID" value="ENSELUP00000014277.3"/>
    <property type="gene ID" value="ENSELUG00000014343.3"/>
</dbReference>
<dbReference type="InterPro" id="IPR001870">
    <property type="entry name" value="B30.2/SPRY"/>
</dbReference>
<dbReference type="InParanoid" id="A0A3P8YCG2"/>